<dbReference type="Gene3D" id="1.10.8.10">
    <property type="entry name" value="DNA helicase RuvA subunit, C-terminal domain"/>
    <property type="match status" value="1"/>
</dbReference>
<feature type="region of interest" description="Disordered" evidence="4">
    <location>
        <begin position="417"/>
        <end position="444"/>
    </location>
</feature>
<dbReference type="InterPro" id="IPR014039">
    <property type="entry name" value="Transl_elong_EFTs/EF1B_dimer"/>
</dbReference>
<evidence type="ECO:0000313" key="7">
    <source>
        <dbReference type="Proteomes" id="UP001164746"/>
    </source>
</evidence>
<dbReference type="InterPro" id="IPR036402">
    <property type="entry name" value="EF-Ts_dimer_sf"/>
</dbReference>
<reference evidence="6" key="1">
    <citation type="submission" date="2022-11" db="EMBL/GenBank/DDBJ databases">
        <title>Centuries of genome instability and evolution in soft-shell clam transmissible cancer (bioRxiv).</title>
        <authorList>
            <person name="Hart S.F.M."/>
            <person name="Yonemitsu M.A."/>
            <person name="Giersch R.M."/>
            <person name="Beal B.F."/>
            <person name="Arriagada G."/>
            <person name="Davis B.W."/>
            <person name="Ostrander E.A."/>
            <person name="Goff S.P."/>
            <person name="Metzger M.J."/>
        </authorList>
    </citation>
    <scope>NUCLEOTIDE SEQUENCE</scope>
    <source>
        <strain evidence="6">MELC-2E11</strain>
        <tissue evidence="6">Siphon/mantle</tissue>
    </source>
</reference>
<evidence type="ECO:0000256" key="1">
    <source>
        <dbReference type="ARBA" id="ARBA00005532"/>
    </source>
</evidence>
<dbReference type="EMBL" id="CP111023">
    <property type="protein sequence ID" value="WAR22166.1"/>
    <property type="molecule type" value="Genomic_DNA"/>
</dbReference>
<dbReference type="InterPro" id="IPR001816">
    <property type="entry name" value="Transl_elong_EFTs/EF1B"/>
</dbReference>
<evidence type="ECO:0000256" key="2">
    <source>
        <dbReference type="ARBA" id="ARBA00022768"/>
    </source>
</evidence>
<accession>A0ABY7FSI4</accession>
<protein>
    <submittedName>
        <fullName evidence="6">EFTS-like protein</fullName>
    </submittedName>
</protein>
<dbReference type="InterPro" id="IPR009060">
    <property type="entry name" value="UBA-like_sf"/>
</dbReference>
<dbReference type="SUPFAM" id="SSF46934">
    <property type="entry name" value="UBA-like"/>
    <property type="match status" value="1"/>
</dbReference>
<comment type="similarity">
    <text evidence="1">Belongs to the EF-Ts family.</text>
</comment>
<keyword evidence="7" id="KW-1185">Reference proteome</keyword>
<dbReference type="Pfam" id="PF00889">
    <property type="entry name" value="EF_TS"/>
    <property type="match status" value="1"/>
</dbReference>
<dbReference type="Pfam" id="PF25025">
    <property type="entry name" value="EF-Ts_N"/>
    <property type="match status" value="1"/>
</dbReference>
<dbReference type="HAMAP" id="MF_00050">
    <property type="entry name" value="EF_Ts"/>
    <property type="match status" value="1"/>
</dbReference>
<dbReference type="PANTHER" id="PTHR11741:SF0">
    <property type="entry name" value="ELONGATION FACTOR TS, MITOCHONDRIAL"/>
    <property type="match status" value="1"/>
</dbReference>
<dbReference type="SUPFAM" id="SSF54713">
    <property type="entry name" value="Elongation factor Ts (EF-Ts), dimerisation domain"/>
    <property type="match status" value="1"/>
</dbReference>
<evidence type="ECO:0000259" key="5">
    <source>
        <dbReference type="Pfam" id="PF00889"/>
    </source>
</evidence>
<dbReference type="Gene3D" id="3.30.479.20">
    <property type="entry name" value="Elongation factor Ts, dimerisation domain"/>
    <property type="match status" value="2"/>
</dbReference>
<dbReference type="PANTHER" id="PTHR11741">
    <property type="entry name" value="ELONGATION FACTOR TS"/>
    <property type="match status" value="1"/>
</dbReference>
<evidence type="ECO:0000256" key="3">
    <source>
        <dbReference type="ARBA" id="ARBA00022917"/>
    </source>
</evidence>
<dbReference type="CDD" id="cd14275">
    <property type="entry name" value="UBA_EF-Ts"/>
    <property type="match status" value="1"/>
</dbReference>
<proteinExistence type="inferred from homology"/>
<evidence type="ECO:0000256" key="4">
    <source>
        <dbReference type="SAM" id="MobiDB-lite"/>
    </source>
</evidence>
<sequence>MPANHVTYRNVRLISGCVCSCDVKRVNCVSGGDGGAKLVPVTETHEERQQHFRLILDKEGVVRLETFVLSIVVDISEVKFDGQRAALLLKMFVSIVLNGCQVTSDVQAVPESDLAHLLNHHIRNVNGRLQGDNDILGDDIGESERVVDDDLLGDGRTVEGSVGQRISCCKKNATTAAYGSISIWVRVGGAIRSIRLMSTQAEAEVAVDKAVLSKLRKKTGFPMIKCKTALSQFNNDIKQAEQWMREVAQKEGWEKAGKLENRPMSQGLLGVLQADTGLTVVEVNCETDFVARNENFQALVCQITTACHKNFDQQEQAKITLDKSALSLLPCGDRTVGDQVALTVGNLGENMAIRRASYLRSEPGSTLSCMVHAAGPAMERDGIKLGKFAALVKIQEPDMSSISENICQHIIGMNPSEVGQWSVPPADKKDSKKKKKDKSAENEPKEIKVEARLYDQEFLLEPGKNVREYLRESAPNVIDFVRIECGEDLDWFDWPALQGNWFGESGSLPDSLGDS</sequence>
<keyword evidence="2" id="KW-0251">Elongation factor</keyword>
<feature type="domain" description="Translation elongation factor EFTs/EF1B dimerisation" evidence="5">
    <location>
        <begin position="279"/>
        <end position="487"/>
    </location>
</feature>
<dbReference type="Proteomes" id="UP001164746">
    <property type="component" value="Chromosome 12"/>
</dbReference>
<evidence type="ECO:0000313" key="6">
    <source>
        <dbReference type="EMBL" id="WAR22166.1"/>
    </source>
</evidence>
<dbReference type="InterPro" id="IPR018101">
    <property type="entry name" value="Transl_elong_Ts_CS"/>
</dbReference>
<name>A0ABY7FSI4_MYAAR</name>
<organism evidence="6 7">
    <name type="scientific">Mya arenaria</name>
    <name type="common">Soft-shell clam</name>
    <dbReference type="NCBI Taxonomy" id="6604"/>
    <lineage>
        <taxon>Eukaryota</taxon>
        <taxon>Metazoa</taxon>
        <taxon>Spiralia</taxon>
        <taxon>Lophotrochozoa</taxon>
        <taxon>Mollusca</taxon>
        <taxon>Bivalvia</taxon>
        <taxon>Autobranchia</taxon>
        <taxon>Heteroconchia</taxon>
        <taxon>Euheterodonta</taxon>
        <taxon>Imparidentia</taxon>
        <taxon>Neoheterodontei</taxon>
        <taxon>Myida</taxon>
        <taxon>Myoidea</taxon>
        <taxon>Myidae</taxon>
        <taxon>Mya</taxon>
    </lineage>
</organism>
<feature type="non-terminal residue" evidence="6">
    <location>
        <position position="515"/>
    </location>
</feature>
<dbReference type="PROSITE" id="PS01127">
    <property type="entry name" value="EF_TS_2"/>
    <property type="match status" value="1"/>
</dbReference>
<keyword evidence="3" id="KW-0648">Protein biosynthesis</keyword>
<gene>
    <name evidence="6" type="ORF">MAR_016140</name>
</gene>